<dbReference type="AlphaFoldDB" id="L8GZN4"/>
<sequence length="137" mass="15557">MEELKATKKHLCGEHDTLMWPITQLSKRFAAFTNKVKQQCQQFKEEVDVLQAVLMPTLKQVEVQLEAVEAIQLLFLAVTAAKDPSAGVFYNCTEQKTIISLLRRLHHSDQPYNPLPTVLSQALYKHICLGIVRIVKA</sequence>
<name>L8GZN4_ACACF</name>
<dbReference type="Proteomes" id="UP000011083">
    <property type="component" value="Unassembled WGS sequence"/>
</dbReference>
<evidence type="ECO:0000313" key="2">
    <source>
        <dbReference type="Proteomes" id="UP000011083"/>
    </source>
</evidence>
<protein>
    <submittedName>
        <fullName evidence="1">Uncharacterized protein</fullName>
    </submittedName>
</protein>
<evidence type="ECO:0000313" key="1">
    <source>
        <dbReference type="EMBL" id="ELR18460.1"/>
    </source>
</evidence>
<dbReference type="RefSeq" id="XP_004340497.1">
    <property type="nucleotide sequence ID" value="XM_004340449.1"/>
</dbReference>
<dbReference type="EMBL" id="KB007952">
    <property type="protein sequence ID" value="ELR18460.1"/>
    <property type="molecule type" value="Genomic_DNA"/>
</dbReference>
<organism evidence="1 2">
    <name type="scientific">Acanthamoeba castellanii (strain ATCC 30010 / Neff)</name>
    <dbReference type="NCBI Taxonomy" id="1257118"/>
    <lineage>
        <taxon>Eukaryota</taxon>
        <taxon>Amoebozoa</taxon>
        <taxon>Discosea</taxon>
        <taxon>Longamoebia</taxon>
        <taxon>Centramoebida</taxon>
        <taxon>Acanthamoebidae</taxon>
        <taxon>Acanthamoeba</taxon>
    </lineage>
</organism>
<gene>
    <name evidence="1" type="ORF">ACA1_044390</name>
</gene>
<dbReference type="VEuPathDB" id="AmoebaDB:ACA1_044390"/>
<reference evidence="1 2" key="1">
    <citation type="journal article" date="2013" name="Genome Biol.">
        <title>Genome of Acanthamoeba castellanii highlights extensive lateral gene transfer and early evolution of tyrosine kinase signaling.</title>
        <authorList>
            <person name="Clarke M."/>
            <person name="Lohan A.J."/>
            <person name="Liu B."/>
            <person name="Lagkouvardos I."/>
            <person name="Roy S."/>
            <person name="Zafar N."/>
            <person name="Bertelli C."/>
            <person name="Schilde C."/>
            <person name="Kianianmomeni A."/>
            <person name="Burglin T.R."/>
            <person name="Frech C."/>
            <person name="Turcotte B."/>
            <person name="Kopec K.O."/>
            <person name="Synnott J.M."/>
            <person name="Choo C."/>
            <person name="Paponov I."/>
            <person name="Finkler A."/>
            <person name="Soon Heng Tan C."/>
            <person name="Hutchins A.P."/>
            <person name="Weinmeier T."/>
            <person name="Rattei T."/>
            <person name="Chu J.S."/>
            <person name="Gimenez G."/>
            <person name="Irimia M."/>
            <person name="Rigden D.J."/>
            <person name="Fitzpatrick D.A."/>
            <person name="Lorenzo-Morales J."/>
            <person name="Bateman A."/>
            <person name="Chiu C.H."/>
            <person name="Tang P."/>
            <person name="Hegemann P."/>
            <person name="Fromm H."/>
            <person name="Raoult D."/>
            <person name="Greub G."/>
            <person name="Miranda-Saavedra D."/>
            <person name="Chen N."/>
            <person name="Nash P."/>
            <person name="Ginger M.L."/>
            <person name="Horn M."/>
            <person name="Schaap P."/>
            <person name="Caler L."/>
            <person name="Loftus B."/>
        </authorList>
    </citation>
    <scope>NUCLEOTIDE SEQUENCE [LARGE SCALE GENOMIC DNA]</scope>
    <source>
        <strain evidence="1 2">Neff</strain>
    </source>
</reference>
<proteinExistence type="predicted"/>
<accession>L8GZN4</accession>
<dbReference type="KEGG" id="acan:ACA1_044390"/>
<dbReference type="GeneID" id="14919306"/>
<keyword evidence="2" id="KW-1185">Reference proteome</keyword>